<keyword evidence="1" id="KW-0413">Isomerase</keyword>
<dbReference type="EMBL" id="MGDZ01000064">
    <property type="protein sequence ID" value="OGL72414.1"/>
    <property type="molecule type" value="Genomic_DNA"/>
</dbReference>
<sequence>MKAAIIVGTRPEHIKMAPIVDACAAQGVSYFLLHTGQHYSPNMDAVFFANLELPQPTYNLGVGNQPHRMQVGLMTKLIREVFERERPDVVIVQGDTISVLSATLAARWLGMPVAHHEAGLRSHDPMMIEETNRVTTDHLSNFLFAPTERAVQNLTEEGYDPSRIFLTGNTVVDALIKSRRIADERSEILDILDLRPKEYLVMTVHRPENVDRKESFIKLLEGIQLVRAAFPAYPIVYPIHPRTSKMIERFGLRIPDGVRVIDPLSYLDFLRLESNALLVVTDSGGVQEEACIFRVPCVTVRLSTERPETVEAGMNALTGANPDLMIAAVRRMLDNPGIVWSNPFGDGRAGERIVSILREKMFSEERRQYGAAPTTLSERRLA</sequence>
<evidence type="ECO:0000313" key="3">
    <source>
        <dbReference type="EMBL" id="OGL72414.1"/>
    </source>
</evidence>
<dbReference type="STRING" id="1802391.A3D72_01095"/>
<dbReference type="SUPFAM" id="SSF53756">
    <property type="entry name" value="UDP-Glycosyltransferase/glycogen phosphorylase"/>
    <property type="match status" value="1"/>
</dbReference>
<dbReference type="InterPro" id="IPR029767">
    <property type="entry name" value="WecB-like"/>
</dbReference>
<dbReference type="Proteomes" id="UP000176303">
    <property type="component" value="Unassembled WGS sequence"/>
</dbReference>
<dbReference type="CDD" id="cd03786">
    <property type="entry name" value="GTB_UDP-GlcNAc_2-Epimerase"/>
    <property type="match status" value="1"/>
</dbReference>
<dbReference type="PANTHER" id="PTHR43174:SF1">
    <property type="entry name" value="UDP-N-ACETYLGLUCOSAMINE 2-EPIMERASE"/>
    <property type="match status" value="1"/>
</dbReference>
<dbReference type="PANTHER" id="PTHR43174">
    <property type="entry name" value="UDP-N-ACETYLGLUCOSAMINE 2-EPIMERASE"/>
    <property type="match status" value="1"/>
</dbReference>
<evidence type="ECO:0000259" key="2">
    <source>
        <dbReference type="Pfam" id="PF02350"/>
    </source>
</evidence>
<accession>A0A1F7U3R5</accession>
<protein>
    <submittedName>
        <fullName evidence="3">UDP-N-acetylglucosamine 2-epimerase</fullName>
    </submittedName>
</protein>
<feature type="domain" description="UDP-N-acetylglucosamine 2-epimerase" evidence="2">
    <location>
        <begin position="26"/>
        <end position="358"/>
    </location>
</feature>
<dbReference type="NCBIfam" id="TIGR00236">
    <property type="entry name" value="wecB"/>
    <property type="match status" value="1"/>
</dbReference>
<dbReference type="Pfam" id="PF02350">
    <property type="entry name" value="Epimerase_2"/>
    <property type="match status" value="1"/>
</dbReference>
<comment type="caution">
    <text evidence="3">The sequence shown here is derived from an EMBL/GenBank/DDBJ whole genome shotgun (WGS) entry which is preliminary data.</text>
</comment>
<name>A0A1F7U3R5_9BACT</name>
<evidence type="ECO:0000313" key="4">
    <source>
        <dbReference type="Proteomes" id="UP000176303"/>
    </source>
</evidence>
<dbReference type="AlphaFoldDB" id="A0A1F7U3R5"/>
<dbReference type="GO" id="GO:0016853">
    <property type="term" value="F:isomerase activity"/>
    <property type="evidence" value="ECO:0007669"/>
    <property type="project" value="UniProtKB-KW"/>
</dbReference>
<evidence type="ECO:0000256" key="1">
    <source>
        <dbReference type="RuleBase" id="RU003513"/>
    </source>
</evidence>
<dbReference type="Gene3D" id="3.40.50.2000">
    <property type="entry name" value="Glycogen Phosphorylase B"/>
    <property type="match status" value="2"/>
</dbReference>
<organism evidence="3 4">
    <name type="scientific">Candidatus Uhrbacteria bacterium RIFCSPHIGHO2_02_FULL_57_19</name>
    <dbReference type="NCBI Taxonomy" id="1802391"/>
    <lineage>
        <taxon>Bacteria</taxon>
        <taxon>Candidatus Uhriibacteriota</taxon>
    </lineage>
</organism>
<comment type="similarity">
    <text evidence="1">Belongs to the UDP-N-acetylglucosamine 2-epimerase family.</text>
</comment>
<reference evidence="3 4" key="1">
    <citation type="journal article" date="2016" name="Nat. Commun.">
        <title>Thousands of microbial genomes shed light on interconnected biogeochemical processes in an aquifer system.</title>
        <authorList>
            <person name="Anantharaman K."/>
            <person name="Brown C.T."/>
            <person name="Hug L.A."/>
            <person name="Sharon I."/>
            <person name="Castelle C.J."/>
            <person name="Probst A.J."/>
            <person name="Thomas B.C."/>
            <person name="Singh A."/>
            <person name="Wilkins M.J."/>
            <person name="Karaoz U."/>
            <person name="Brodie E.L."/>
            <person name="Williams K.H."/>
            <person name="Hubbard S.S."/>
            <person name="Banfield J.F."/>
        </authorList>
    </citation>
    <scope>NUCLEOTIDE SEQUENCE [LARGE SCALE GENOMIC DNA]</scope>
</reference>
<dbReference type="InterPro" id="IPR003331">
    <property type="entry name" value="UDP_GlcNAc_Epimerase_2_dom"/>
</dbReference>
<proteinExistence type="inferred from homology"/>
<gene>
    <name evidence="3" type="ORF">A3D72_01095</name>
</gene>